<organism evidence="2 3">
    <name type="scientific">Pilimelia anulata</name>
    <dbReference type="NCBI Taxonomy" id="53371"/>
    <lineage>
        <taxon>Bacteria</taxon>
        <taxon>Bacillati</taxon>
        <taxon>Actinomycetota</taxon>
        <taxon>Actinomycetes</taxon>
        <taxon>Micromonosporales</taxon>
        <taxon>Micromonosporaceae</taxon>
        <taxon>Pilimelia</taxon>
    </lineage>
</organism>
<dbReference type="InterPro" id="IPR002925">
    <property type="entry name" value="Dienelactn_hydro"/>
</dbReference>
<gene>
    <name evidence="2" type="ORF">GCM10010123_43200</name>
</gene>
<keyword evidence="2" id="KW-0378">Hydrolase</keyword>
<evidence type="ECO:0000259" key="1">
    <source>
        <dbReference type="Pfam" id="PF01738"/>
    </source>
</evidence>
<accession>A0A8J3BH05</accession>
<dbReference type="Proteomes" id="UP000649739">
    <property type="component" value="Unassembled WGS sequence"/>
</dbReference>
<dbReference type="RefSeq" id="WP_189172030.1">
    <property type="nucleotide sequence ID" value="NZ_BMQB01000012.1"/>
</dbReference>
<dbReference type="GO" id="GO:0016787">
    <property type="term" value="F:hydrolase activity"/>
    <property type="evidence" value="ECO:0007669"/>
    <property type="project" value="UniProtKB-KW"/>
</dbReference>
<reference evidence="2" key="2">
    <citation type="submission" date="2020-09" db="EMBL/GenBank/DDBJ databases">
        <authorList>
            <person name="Sun Q."/>
            <person name="Ohkuma M."/>
        </authorList>
    </citation>
    <scope>NUCLEOTIDE SEQUENCE</scope>
    <source>
        <strain evidence="2">JCM 3090</strain>
    </source>
</reference>
<dbReference type="InterPro" id="IPR029058">
    <property type="entry name" value="AB_hydrolase_fold"/>
</dbReference>
<dbReference type="EMBL" id="BMQB01000012">
    <property type="protein sequence ID" value="GGK08685.1"/>
    <property type="molecule type" value="Genomic_DNA"/>
</dbReference>
<dbReference type="Pfam" id="PF01738">
    <property type="entry name" value="DLH"/>
    <property type="match status" value="1"/>
</dbReference>
<evidence type="ECO:0000313" key="2">
    <source>
        <dbReference type="EMBL" id="GGK08685.1"/>
    </source>
</evidence>
<dbReference type="PANTHER" id="PTHR46623:SF6">
    <property type="entry name" value="ALPHA_BETA-HYDROLASES SUPERFAMILY PROTEIN"/>
    <property type="match status" value="1"/>
</dbReference>
<proteinExistence type="predicted"/>
<protein>
    <submittedName>
        <fullName evidence="2">Dienelactone hydrolase</fullName>
    </submittedName>
</protein>
<evidence type="ECO:0000313" key="3">
    <source>
        <dbReference type="Proteomes" id="UP000649739"/>
    </source>
</evidence>
<name>A0A8J3BH05_9ACTN</name>
<reference evidence="2" key="1">
    <citation type="journal article" date="2014" name="Int. J. Syst. Evol. Microbiol.">
        <title>Complete genome sequence of Corynebacterium casei LMG S-19264T (=DSM 44701T), isolated from a smear-ripened cheese.</title>
        <authorList>
            <consortium name="US DOE Joint Genome Institute (JGI-PGF)"/>
            <person name="Walter F."/>
            <person name="Albersmeier A."/>
            <person name="Kalinowski J."/>
            <person name="Ruckert C."/>
        </authorList>
    </citation>
    <scope>NUCLEOTIDE SEQUENCE</scope>
    <source>
        <strain evidence="2">JCM 3090</strain>
    </source>
</reference>
<dbReference type="Gene3D" id="3.40.50.1820">
    <property type="entry name" value="alpha/beta hydrolase"/>
    <property type="match status" value="1"/>
</dbReference>
<keyword evidence="3" id="KW-1185">Reference proteome</keyword>
<comment type="caution">
    <text evidence="2">The sequence shown here is derived from an EMBL/GenBank/DDBJ whole genome shotgun (WGS) entry which is preliminary data.</text>
</comment>
<sequence>MADVIVFHHALGLTPGVRGFADRLRADGHRVTLPDLYDGETFDTVAEGVAHAQRLTFDAITARGVAAAAGLPERAVYVGFSLGVLPAQRLAQTRPGALAAVLLHGAVPAAAFGAGWPVGVALRAHVNRDDGWGDVEVAGELVTGALAAGADAELALYPGSAHLFTDDSRGEYEPASADLVLTRVREFLSRWAD</sequence>
<dbReference type="PANTHER" id="PTHR46623">
    <property type="entry name" value="CARBOXYMETHYLENEBUTENOLIDASE-RELATED"/>
    <property type="match status" value="1"/>
</dbReference>
<dbReference type="InterPro" id="IPR051049">
    <property type="entry name" value="Dienelactone_hydrolase-like"/>
</dbReference>
<dbReference type="SUPFAM" id="SSF53474">
    <property type="entry name" value="alpha/beta-Hydrolases"/>
    <property type="match status" value="1"/>
</dbReference>
<feature type="domain" description="Dienelactone hydrolase" evidence="1">
    <location>
        <begin position="4"/>
        <end position="190"/>
    </location>
</feature>
<dbReference type="AlphaFoldDB" id="A0A8J3BH05"/>